<dbReference type="Proteomes" id="UP000283785">
    <property type="component" value="Unassembled WGS sequence"/>
</dbReference>
<gene>
    <name evidence="1" type="ORF">DWV76_08420</name>
</gene>
<accession>A0AA92TXI0</accession>
<dbReference type="RefSeq" id="WP_118064892.1">
    <property type="nucleotide sequence ID" value="NZ_QSAG01000014.1"/>
</dbReference>
<name>A0AA92TXI0_9BACT</name>
<reference evidence="1 2" key="1">
    <citation type="submission" date="2018-08" db="EMBL/GenBank/DDBJ databases">
        <title>A genome reference for cultivated species of the human gut microbiota.</title>
        <authorList>
            <person name="Zou Y."/>
            <person name="Xue W."/>
            <person name="Luo G."/>
        </authorList>
    </citation>
    <scope>NUCLEOTIDE SEQUENCE [LARGE SCALE GENOMIC DNA]</scope>
    <source>
        <strain evidence="1 2">AF12-50</strain>
    </source>
</reference>
<evidence type="ECO:0000313" key="2">
    <source>
        <dbReference type="Proteomes" id="UP000283785"/>
    </source>
</evidence>
<dbReference type="AlphaFoldDB" id="A0AA92TXI0"/>
<organism evidence="1 2">
    <name type="scientific">Segatella copri</name>
    <dbReference type="NCBI Taxonomy" id="165179"/>
    <lineage>
        <taxon>Bacteria</taxon>
        <taxon>Pseudomonadati</taxon>
        <taxon>Bacteroidota</taxon>
        <taxon>Bacteroidia</taxon>
        <taxon>Bacteroidales</taxon>
        <taxon>Prevotellaceae</taxon>
        <taxon>Segatella</taxon>
    </lineage>
</organism>
<dbReference type="EMBL" id="QSAG01000014">
    <property type="protein sequence ID" value="RGW42589.1"/>
    <property type="molecule type" value="Genomic_DNA"/>
</dbReference>
<proteinExistence type="predicted"/>
<evidence type="ECO:0000313" key="1">
    <source>
        <dbReference type="EMBL" id="RGW42589.1"/>
    </source>
</evidence>
<comment type="caution">
    <text evidence="1">The sequence shown here is derived from an EMBL/GenBank/DDBJ whole genome shotgun (WGS) entry which is preliminary data.</text>
</comment>
<sequence length="74" mass="8185">MKEALNMIFGNEWKWFLNLAPQMKLRLIWFVVSFCLACALSFESSSVLSVIAVAINFCASSIALRGVPGDGLEE</sequence>
<protein>
    <submittedName>
        <fullName evidence="1">Uncharacterized protein</fullName>
    </submittedName>
</protein>